<evidence type="ECO:0000256" key="1">
    <source>
        <dbReference type="SAM" id="Phobius"/>
    </source>
</evidence>
<dbReference type="Pfam" id="PF10966">
    <property type="entry name" value="DUF2768"/>
    <property type="match status" value="1"/>
</dbReference>
<gene>
    <name evidence="2" type="ORF">ACFQ0V_06650</name>
</gene>
<keyword evidence="1" id="KW-0812">Transmembrane</keyword>
<organism evidence="2 3">
    <name type="scientific">Savagea faecisuis</name>
    <dbReference type="NCBI Taxonomy" id="1274803"/>
    <lineage>
        <taxon>Bacteria</taxon>
        <taxon>Bacillati</taxon>
        <taxon>Bacillota</taxon>
        <taxon>Bacilli</taxon>
        <taxon>Bacillales</taxon>
        <taxon>Caryophanaceae</taxon>
        <taxon>Savagea</taxon>
    </lineage>
</organism>
<evidence type="ECO:0000313" key="3">
    <source>
        <dbReference type="Proteomes" id="UP001596976"/>
    </source>
</evidence>
<dbReference type="Proteomes" id="UP001596976">
    <property type="component" value="Unassembled WGS sequence"/>
</dbReference>
<reference evidence="3" key="1">
    <citation type="journal article" date="2019" name="Int. J. Syst. Evol. Microbiol.">
        <title>The Global Catalogue of Microorganisms (GCM) 10K type strain sequencing project: providing services to taxonomists for standard genome sequencing and annotation.</title>
        <authorList>
            <consortium name="The Broad Institute Genomics Platform"/>
            <consortium name="The Broad Institute Genome Sequencing Center for Infectious Disease"/>
            <person name="Wu L."/>
            <person name="Ma J."/>
        </authorList>
    </citation>
    <scope>NUCLEOTIDE SEQUENCE [LARGE SCALE GENOMIC DNA]</scope>
    <source>
        <strain evidence="3">CCUG 63563</strain>
    </source>
</reference>
<keyword evidence="1" id="KW-0472">Membrane</keyword>
<comment type="caution">
    <text evidence="2">The sequence shown here is derived from an EMBL/GenBank/DDBJ whole genome shotgun (WGS) entry which is preliminary data.</text>
</comment>
<sequence length="75" mass="8299">MSPLDKMWLSFYGLGFMAISIGLILLSRHKIDNGILRFFTALVAWVLFITSFFIMVYLVFNGPTPSAGVIVGGLL</sequence>
<proteinExistence type="predicted"/>
<dbReference type="InterPro" id="IPR020076">
    <property type="entry name" value="DUF2768"/>
</dbReference>
<keyword evidence="3" id="KW-1185">Reference proteome</keyword>
<accession>A0ABW3GX94</accession>
<feature type="transmembrane region" description="Helical" evidence="1">
    <location>
        <begin position="38"/>
        <end position="60"/>
    </location>
</feature>
<evidence type="ECO:0000313" key="2">
    <source>
        <dbReference type="EMBL" id="MFD0943454.1"/>
    </source>
</evidence>
<keyword evidence="1" id="KW-1133">Transmembrane helix</keyword>
<dbReference type="EMBL" id="JBHTJF010000022">
    <property type="protein sequence ID" value="MFD0943454.1"/>
    <property type="molecule type" value="Genomic_DNA"/>
</dbReference>
<dbReference type="RefSeq" id="WP_381011307.1">
    <property type="nucleotide sequence ID" value="NZ_JBHTJF010000022.1"/>
</dbReference>
<name>A0ABW3GX94_9BACL</name>
<protein>
    <submittedName>
        <fullName evidence="2">DUF2768 domain-containing protein</fullName>
    </submittedName>
</protein>
<feature type="transmembrane region" description="Helical" evidence="1">
    <location>
        <begin position="6"/>
        <end position="26"/>
    </location>
</feature>